<dbReference type="EMBL" id="CAFBLT010000004">
    <property type="protein sequence ID" value="CAB4884534.1"/>
    <property type="molecule type" value="Genomic_DNA"/>
</dbReference>
<dbReference type="InterPro" id="IPR000073">
    <property type="entry name" value="AB_hydrolase_1"/>
</dbReference>
<name>A0A6J7ET95_9ZZZZ</name>
<evidence type="ECO:0000313" key="3">
    <source>
        <dbReference type="EMBL" id="CAB4884534.1"/>
    </source>
</evidence>
<gene>
    <name evidence="2" type="ORF">UFOPK3164_01128</name>
    <name evidence="3" type="ORF">UFOPK3427_01911</name>
    <name evidence="4" type="ORF">UFOPK4112_01189</name>
</gene>
<evidence type="ECO:0000313" key="2">
    <source>
        <dbReference type="EMBL" id="CAB4830539.1"/>
    </source>
</evidence>
<accession>A0A6J7ET95</accession>
<sequence>MATFVLVHGAMHGGWCWRDVRVILNSQGHEVFTPTLTGQGERAHLLTPQIGLATHVQDIVALLEWENLSEVHLVLHSYAGVLAGPCVEESGGRIASITFVGAFLADDGESLLDVEPPEIANRYRSLSVEEGDGWRIPASPAFLEQWGVTDPDLVEWIAPRLTDFPLACAADKVHFAQRVLERLPMSYVRHTDPPLHSLDTSYERAVLRGFTTFDVACGHDVMVQAPKELAGILQRIAS</sequence>
<feature type="domain" description="AB hydrolase-1" evidence="1">
    <location>
        <begin position="4"/>
        <end position="230"/>
    </location>
</feature>
<evidence type="ECO:0000259" key="1">
    <source>
        <dbReference type="Pfam" id="PF12697"/>
    </source>
</evidence>
<dbReference type="Gene3D" id="3.40.50.1820">
    <property type="entry name" value="alpha/beta hydrolase"/>
    <property type="match status" value="1"/>
</dbReference>
<protein>
    <submittedName>
        <fullName evidence="3">Unannotated protein</fullName>
    </submittedName>
</protein>
<reference evidence="3" key="1">
    <citation type="submission" date="2020-05" db="EMBL/GenBank/DDBJ databases">
        <authorList>
            <person name="Chiriac C."/>
            <person name="Salcher M."/>
            <person name="Ghai R."/>
            <person name="Kavagutti S V."/>
        </authorList>
    </citation>
    <scope>NUCLEOTIDE SEQUENCE</scope>
</reference>
<dbReference type="EMBL" id="CAFABE010000052">
    <property type="protein sequence ID" value="CAB4830539.1"/>
    <property type="molecule type" value="Genomic_DNA"/>
</dbReference>
<organism evidence="3">
    <name type="scientific">freshwater metagenome</name>
    <dbReference type="NCBI Taxonomy" id="449393"/>
    <lineage>
        <taxon>unclassified sequences</taxon>
        <taxon>metagenomes</taxon>
        <taxon>ecological metagenomes</taxon>
    </lineage>
</organism>
<dbReference type="PANTHER" id="PTHR37017">
    <property type="entry name" value="AB HYDROLASE-1 DOMAIN-CONTAINING PROTEIN-RELATED"/>
    <property type="match status" value="1"/>
</dbReference>
<evidence type="ECO:0000313" key="4">
    <source>
        <dbReference type="EMBL" id="CAB5025569.1"/>
    </source>
</evidence>
<dbReference type="InterPro" id="IPR029058">
    <property type="entry name" value="AB_hydrolase_fold"/>
</dbReference>
<dbReference type="SUPFAM" id="SSF53474">
    <property type="entry name" value="alpha/beta-Hydrolases"/>
    <property type="match status" value="1"/>
</dbReference>
<dbReference type="PANTHER" id="PTHR37017:SF11">
    <property type="entry name" value="ESTERASE_LIPASE_THIOESTERASE DOMAIN-CONTAINING PROTEIN"/>
    <property type="match status" value="1"/>
</dbReference>
<dbReference type="AlphaFoldDB" id="A0A6J7ET95"/>
<dbReference type="InterPro" id="IPR052897">
    <property type="entry name" value="Sec-Metab_Biosynth_Hydrolase"/>
</dbReference>
<proteinExistence type="predicted"/>
<dbReference type="Pfam" id="PF12697">
    <property type="entry name" value="Abhydrolase_6"/>
    <property type="match status" value="1"/>
</dbReference>
<dbReference type="EMBL" id="CAFBPM010000011">
    <property type="protein sequence ID" value="CAB5025569.1"/>
    <property type="molecule type" value="Genomic_DNA"/>
</dbReference>